<proteinExistence type="predicted"/>
<accession>A0AAV0ZY96</accession>
<evidence type="ECO:0000313" key="2">
    <source>
        <dbReference type="Proteomes" id="UP001157006"/>
    </source>
</evidence>
<gene>
    <name evidence="1" type="ORF">VFH_III082240</name>
</gene>
<protein>
    <submittedName>
        <fullName evidence="1">Uncharacterized protein</fullName>
    </submittedName>
</protein>
<sequence length="86" mass="10361">MEPTGESLESDLHRRGEENYELKSRLKAQWIREDDEGSPDEFSEDNLEIKMKIEDGFQRKIEVSFWRFDEDSCRMMQKVEESEEPE</sequence>
<keyword evidence="2" id="KW-1185">Reference proteome</keyword>
<dbReference type="AlphaFoldDB" id="A0AAV0ZY96"/>
<name>A0AAV0ZY96_VICFA</name>
<evidence type="ECO:0000313" key="1">
    <source>
        <dbReference type="EMBL" id="CAI8603344.1"/>
    </source>
</evidence>
<organism evidence="1 2">
    <name type="scientific">Vicia faba</name>
    <name type="common">Broad bean</name>
    <name type="synonym">Faba vulgaris</name>
    <dbReference type="NCBI Taxonomy" id="3906"/>
    <lineage>
        <taxon>Eukaryota</taxon>
        <taxon>Viridiplantae</taxon>
        <taxon>Streptophyta</taxon>
        <taxon>Embryophyta</taxon>
        <taxon>Tracheophyta</taxon>
        <taxon>Spermatophyta</taxon>
        <taxon>Magnoliopsida</taxon>
        <taxon>eudicotyledons</taxon>
        <taxon>Gunneridae</taxon>
        <taxon>Pentapetalae</taxon>
        <taxon>rosids</taxon>
        <taxon>fabids</taxon>
        <taxon>Fabales</taxon>
        <taxon>Fabaceae</taxon>
        <taxon>Papilionoideae</taxon>
        <taxon>50 kb inversion clade</taxon>
        <taxon>NPAAA clade</taxon>
        <taxon>Hologalegina</taxon>
        <taxon>IRL clade</taxon>
        <taxon>Fabeae</taxon>
        <taxon>Vicia</taxon>
    </lineage>
</organism>
<dbReference type="EMBL" id="OX451738">
    <property type="protein sequence ID" value="CAI8603344.1"/>
    <property type="molecule type" value="Genomic_DNA"/>
</dbReference>
<dbReference type="Proteomes" id="UP001157006">
    <property type="component" value="Chromosome 3"/>
</dbReference>
<reference evidence="1 2" key="1">
    <citation type="submission" date="2023-01" db="EMBL/GenBank/DDBJ databases">
        <authorList>
            <person name="Kreplak J."/>
        </authorList>
    </citation>
    <scope>NUCLEOTIDE SEQUENCE [LARGE SCALE GENOMIC DNA]</scope>
</reference>